<protein>
    <recommendedName>
        <fullName evidence="4">Mitogen-activated protein kinase binding protein 1</fullName>
    </recommendedName>
</protein>
<reference evidence="2" key="2">
    <citation type="submission" date="2025-09" db="UniProtKB">
        <authorList>
            <consortium name="Ensembl"/>
        </authorList>
    </citation>
    <scope>IDENTIFICATION</scope>
</reference>
<dbReference type="AlphaFoldDB" id="A0A8B9N419"/>
<dbReference type="Ensembl" id="ENSANIT00000018053.1">
    <property type="protein sequence ID" value="ENSANIP00000017460.1"/>
    <property type="gene ID" value="ENSANIG00000011858.1"/>
</dbReference>
<name>A0A8B9N419_9AVES</name>
<dbReference type="InterPro" id="IPR001680">
    <property type="entry name" value="WD40_rpt"/>
</dbReference>
<evidence type="ECO:0008006" key="4">
    <source>
        <dbReference type="Google" id="ProtNLM"/>
    </source>
</evidence>
<keyword evidence="3" id="KW-1185">Reference proteome</keyword>
<dbReference type="GO" id="GO:0043124">
    <property type="term" value="P:negative regulation of canonical NF-kappaB signal transduction"/>
    <property type="evidence" value="ECO:0007669"/>
    <property type="project" value="TreeGrafter"/>
</dbReference>
<evidence type="ECO:0000313" key="3">
    <source>
        <dbReference type="Proteomes" id="UP000694541"/>
    </source>
</evidence>
<evidence type="ECO:0000256" key="1">
    <source>
        <dbReference type="SAM" id="MobiDB-lite"/>
    </source>
</evidence>
<dbReference type="Pfam" id="PF00400">
    <property type="entry name" value="WD40"/>
    <property type="match status" value="2"/>
</dbReference>
<dbReference type="InterPro" id="IPR015943">
    <property type="entry name" value="WD40/YVTN_repeat-like_dom_sf"/>
</dbReference>
<dbReference type="InterPro" id="IPR055292">
    <property type="entry name" value="MABP1"/>
</dbReference>
<proteinExistence type="predicted"/>
<dbReference type="PANTHER" id="PTHR44813">
    <property type="entry name" value="MITOGEN-ACTIVATED PROTEIN KINASE-BINDING PROTEIN 1"/>
    <property type="match status" value="1"/>
</dbReference>
<organism evidence="2 3">
    <name type="scientific">Accipiter nisus</name>
    <name type="common">Eurasian sparrowhawk</name>
    <dbReference type="NCBI Taxonomy" id="211598"/>
    <lineage>
        <taxon>Eukaryota</taxon>
        <taxon>Metazoa</taxon>
        <taxon>Chordata</taxon>
        <taxon>Craniata</taxon>
        <taxon>Vertebrata</taxon>
        <taxon>Euteleostomi</taxon>
        <taxon>Archelosauria</taxon>
        <taxon>Archosauria</taxon>
        <taxon>Dinosauria</taxon>
        <taxon>Saurischia</taxon>
        <taxon>Theropoda</taxon>
        <taxon>Coelurosauria</taxon>
        <taxon>Aves</taxon>
        <taxon>Neognathae</taxon>
        <taxon>Neoaves</taxon>
        <taxon>Telluraves</taxon>
        <taxon>Accipitrimorphae</taxon>
        <taxon>Accipitriformes</taxon>
        <taxon>Accipitridae</taxon>
        <taxon>Accipitrinae</taxon>
        <taxon>Accipiter</taxon>
    </lineage>
</organism>
<dbReference type="GO" id="GO:0005737">
    <property type="term" value="C:cytoplasm"/>
    <property type="evidence" value="ECO:0007669"/>
    <property type="project" value="TreeGrafter"/>
</dbReference>
<dbReference type="InterPro" id="IPR036322">
    <property type="entry name" value="WD40_repeat_dom_sf"/>
</dbReference>
<dbReference type="PANTHER" id="PTHR44813:SF1">
    <property type="entry name" value="MITOGEN-ACTIVATED PROTEIN KINASE-BINDING PROTEIN 1"/>
    <property type="match status" value="1"/>
</dbReference>
<feature type="region of interest" description="Disordered" evidence="1">
    <location>
        <begin position="1"/>
        <end position="22"/>
    </location>
</feature>
<dbReference type="SMART" id="SM00320">
    <property type="entry name" value="WD40"/>
    <property type="match status" value="4"/>
</dbReference>
<sequence>SGTGKSSGRPHTREGPRSPGLCLGRGEVTLEKVLGITAQTSSSLACDPTTGLLAYPAGCVVVILNPRENTQRHILNTSRKTLSALAFSPDGKLIVTGENGHRPAVRVWHVEERAQVVALHGHKHGVACVAFSPSAKYLVSVGYPHDMVVNVWDWKKDSLVASNKVSCKVTAVSFSKDSYFVTVGHRHVKFWFLDSSRELKINETVPLVGRSGLLGELHDNVFCGVAGGRGRMLGSTFCISSSGLLCQFNEKRVLEKWIILKVPLANCLCLSEELIFCGCANGTVRIFQARDMCYLSDLPKPHPLGVDVTQAPPPRYCTVEGVAGTPLSTLLNRPAQLPSLNCGFSAPMAFIAQPASLS</sequence>
<dbReference type="Gene3D" id="2.130.10.10">
    <property type="entry name" value="YVTN repeat-like/Quinoprotein amine dehydrogenase"/>
    <property type="match status" value="1"/>
</dbReference>
<dbReference type="Proteomes" id="UP000694541">
    <property type="component" value="Unplaced"/>
</dbReference>
<evidence type="ECO:0000313" key="2">
    <source>
        <dbReference type="Ensembl" id="ENSANIP00000017460.1"/>
    </source>
</evidence>
<dbReference type="FunFam" id="2.130.10.10:FF:000046">
    <property type="entry name" value="WD repeat-containing protein 62 isoform 1"/>
    <property type="match status" value="1"/>
</dbReference>
<accession>A0A8B9N419</accession>
<dbReference type="SUPFAM" id="SSF50978">
    <property type="entry name" value="WD40 repeat-like"/>
    <property type="match status" value="1"/>
</dbReference>
<dbReference type="GO" id="GO:0046330">
    <property type="term" value="P:positive regulation of JNK cascade"/>
    <property type="evidence" value="ECO:0007669"/>
    <property type="project" value="TreeGrafter"/>
</dbReference>
<reference evidence="2" key="1">
    <citation type="submission" date="2025-08" db="UniProtKB">
        <authorList>
            <consortium name="Ensembl"/>
        </authorList>
    </citation>
    <scope>IDENTIFICATION</scope>
</reference>